<dbReference type="Proteomes" id="UP000827892">
    <property type="component" value="Chromosome IV"/>
</dbReference>
<sequence length="435" mass="50211">MDRYITRQKRKSPDSDDSSEKKTKTNDEKWLGKSKNLKGKPEKNARKIAHPRENKAEQSEKPKERKMDEFVRKEEKKPEKKEKKPEKSPKKTAKKVEKLEKSKAENPEKSLKIEIQNGDQLPESVNSLSDLLPTLSNDKGKTISDEDFRKLFHALCPNVDKLYDSDDSIISEIDFMDAEQLAADTARCREAMEYIANLPNKVQAVNAILNQGNETKEEREERRRVIREIKSGLKTKEEKEQAERRIQEKNKALRARLEIEVHAFEKDQKKASDADLPLITCRQFASLLGVMVEFAPEAKKSDLEAGTVDFRAQIDEIDEEAMEKKLKFGPKRSAFYTRNKTITEYLKLKVRQFFKSEDIFDVLNGERYGFEFSTKECLQVLVTYFTSNKPKRDDGSSAKPLAINIKKLVASAYYTTRSAKKEIPINEALRMALFD</sequence>
<accession>A0AAE9AJ89</accession>
<evidence type="ECO:0000256" key="1">
    <source>
        <dbReference type="SAM" id="MobiDB-lite"/>
    </source>
</evidence>
<evidence type="ECO:0000313" key="2">
    <source>
        <dbReference type="EMBL" id="ULT97379.1"/>
    </source>
</evidence>
<protein>
    <submittedName>
        <fullName evidence="2">Uncharacterized protein</fullName>
    </submittedName>
</protein>
<feature type="compositionally biased region" description="Basic and acidic residues" evidence="1">
    <location>
        <begin position="1"/>
        <end position="31"/>
    </location>
</feature>
<dbReference type="AlphaFoldDB" id="A0AAE9AJ89"/>
<reference evidence="2 3" key="1">
    <citation type="submission" date="2022-05" db="EMBL/GenBank/DDBJ databases">
        <title>Chromosome-level reference genomes for two strains of Caenorhabditis briggsae: an improved platform for comparative genomics.</title>
        <authorList>
            <person name="Stevens L."/>
            <person name="Andersen E.C."/>
        </authorList>
    </citation>
    <scope>NUCLEOTIDE SEQUENCE [LARGE SCALE GENOMIC DNA]</scope>
    <source>
        <strain evidence="2">QX1410_ONT</strain>
        <tissue evidence="2">Whole-organism</tissue>
    </source>
</reference>
<dbReference type="EMBL" id="CP090894">
    <property type="protein sequence ID" value="ULT97379.1"/>
    <property type="molecule type" value="Genomic_DNA"/>
</dbReference>
<name>A0AAE9AJ89_CAEBR</name>
<gene>
    <name evidence="2" type="ORF">L3Y34_005296</name>
</gene>
<organism evidence="2 3">
    <name type="scientific">Caenorhabditis briggsae</name>
    <dbReference type="NCBI Taxonomy" id="6238"/>
    <lineage>
        <taxon>Eukaryota</taxon>
        <taxon>Metazoa</taxon>
        <taxon>Ecdysozoa</taxon>
        <taxon>Nematoda</taxon>
        <taxon>Chromadorea</taxon>
        <taxon>Rhabditida</taxon>
        <taxon>Rhabditina</taxon>
        <taxon>Rhabditomorpha</taxon>
        <taxon>Rhabditoidea</taxon>
        <taxon>Rhabditidae</taxon>
        <taxon>Peloderinae</taxon>
        <taxon>Caenorhabditis</taxon>
    </lineage>
</organism>
<proteinExistence type="predicted"/>
<feature type="compositionally biased region" description="Basic and acidic residues" evidence="1">
    <location>
        <begin position="39"/>
        <end position="111"/>
    </location>
</feature>
<evidence type="ECO:0000313" key="3">
    <source>
        <dbReference type="Proteomes" id="UP000827892"/>
    </source>
</evidence>
<feature type="region of interest" description="Disordered" evidence="1">
    <location>
        <begin position="1"/>
        <end position="111"/>
    </location>
</feature>